<comment type="similarity">
    <text evidence="1">Belongs to the short-chain dehydrogenases/reductases (SDR) family.</text>
</comment>
<sequence length="274" mass="28889">MPDEHLKTPPPLAGRTAVITGVSRRRGIGFAVATRLARMGASLYLAHYSPHDADQPWGADSIDDVVGALQGFLTDGAQLEHASIDLADAGGAEQLIRNAAAALGHLDILICNHARSGGDGALAEMTAEKLDAHWQVNTRSTLLATRGFARQHDGRPGGRVIWMTSGQINGGIMEDEIAYATSKAALAGITPSVAADLIRRGIVLNTVNPGPVNTGYLDLETADRSPEVVAGVLSRFPGGRFGEPDDPARLIAWLVSDEGRWMVGQVLTSDGGFR</sequence>
<name>A0A975PCN8_9MICC</name>
<evidence type="ECO:0000313" key="4">
    <source>
        <dbReference type="Proteomes" id="UP000680588"/>
    </source>
</evidence>
<evidence type="ECO:0000313" key="3">
    <source>
        <dbReference type="EMBL" id="QWQ34913.1"/>
    </source>
</evidence>
<dbReference type="EMBL" id="CP076456">
    <property type="protein sequence ID" value="QWQ34913.1"/>
    <property type="molecule type" value="Genomic_DNA"/>
</dbReference>
<evidence type="ECO:0000256" key="1">
    <source>
        <dbReference type="ARBA" id="ARBA00006484"/>
    </source>
</evidence>
<keyword evidence="2" id="KW-0560">Oxidoreductase</keyword>
<proteinExistence type="inferred from homology"/>
<accession>A0A975PCN8</accession>
<dbReference type="InterPro" id="IPR002347">
    <property type="entry name" value="SDR_fam"/>
</dbReference>
<dbReference type="PANTHER" id="PTHR48107">
    <property type="entry name" value="NADPH-DEPENDENT ALDEHYDE REDUCTASE-LIKE PROTEIN, CHLOROPLASTIC-RELATED"/>
    <property type="match status" value="1"/>
</dbReference>
<dbReference type="PANTHER" id="PTHR48107:SF7">
    <property type="entry name" value="RE15974P"/>
    <property type="match status" value="1"/>
</dbReference>
<keyword evidence="4" id="KW-1185">Reference proteome</keyword>
<gene>
    <name evidence="3" type="ORF">KG104_10190</name>
</gene>
<dbReference type="KEGG" id="asun:KG104_10190"/>
<dbReference type="PRINTS" id="PR00081">
    <property type="entry name" value="GDHRDH"/>
</dbReference>
<dbReference type="NCBIfam" id="NF009389">
    <property type="entry name" value="PRK12748.1"/>
    <property type="match status" value="1"/>
</dbReference>
<dbReference type="CDD" id="cd05233">
    <property type="entry name" value="SDR_c"/>
    <property type="match status" value="1"/>
</dbReference>
<organism evidence="3 4">
    <name type="scientific">Arthrobacter sunyaminii</name>
    <dbReference type="NCBI Taxonomy" id="2816859"/>
    <lineage>
        <taxon>Bacteria</taxon>
        <taxon>Bacillati</taxon>
        <taxon>Actinomycetota</taxon>
        <taxon>Actinomycetes</taxon>
        <taxon>Micrococcales</taxon>
        <taxon>Micrococcaceae</taxon>
        <taxon>Arthrobacter</taxon>
    </lineage>
</organism>
<dbReference type="Pfam" id="PF13561">
    <property type="entry name" value="adh_short_C2"/>
    <property type="match status" value="1"/>
</dbReference>
<dbReference type="InterPro" id="IPR036291">
    <property type="entry name" value="NAD(P)-bd_dom_sf"/>
</dbReference>
<protein>
    <submittedName>
        <fullName evidence="3">SDR family oxidoreductase</fullName>
    </submittedName>
</protein>
<dbReference type="Proteomes" id="UP000680588">
    <property type="component" value="Chromosome"/>
</dbReference>
<dbReference type="Gene3D" id="3.40.50.720">
    <property type="entry name" value="NAD(P)-binding Rossmann-like Domain"/>
    <property type="match status" value="1"/>
</dbReference>
<dbReference type="GO" id="GO:0016614">
    <property type="term" value="F:oxidoreductase activity, acting on CH-OH group of donors"/>
    <property type="evidence" value="ECO:0007669"/>
    <property type="project" value="UniProtKB-ARBA"/>
</dbReference>
<dbReference type="AlphaFoldDB" id="A0A975PCN8"/>
<dbReference type="SUPFAM" id="SSF51735">
    <property type="entry name" value="NAD(P)-binding Rossmann-fold domains"/>
    <property type="match status" value="1"/>
</dbReference>
<evidence type="ECO:0000256" key="2">
    <source>
        <dbReference type="ARBA" id="ARBA00023002"/>
    </source>
</evidence>
<reference evidence="3" key="1">
    <citation type="submission" date="2021-06" db="EMBL/GenBank/DDBJ databases">
        <title>Novel species in genus Arthrobacter.</title>
        <authorList>
            <person name="Zhang G."/>
        </authorList>
    </citation>
    <scope>NUCLEOTIDE SEQUENCE</scope>
    <source>
        <strain evidence="3">Zg-ZUI122</strain>
    </source>
</reference>